<dbReference type="EMBL" id="JXJN01006813">
    <property type="status" value="NOT_ANNOTATED_CDS"/>
    <property type="molecule type" value="Genomic_DNA"/>
</dbReference>
<keyword evidence="2" id="KW-1185">Reference proteome</keyword>
<sequence length="298" mass="34498">MLRNLMNSSTIIWQTKECQNLILYETFPSEVQFSYGINNTLLKLKYHWTCYRPQYPIYNKYFDSLTFEEVQEGTYRLPASHICRNNSSRQRIRLSSSNSNLHSVEILASLLANSCIERKRLESSSAHFIVSAYQPRQQCHCLRSVINSSLAGLSSQVTRPLNSITSAAIQYSTRRKTRLRNFNLSICNRLRASFNLVSTIFNCSSTEVEHHVIHQIICFVLGDISTNTWRYLPINRKDYKTFNIKISMSNTAGHLHRKSLPSNLRELLTMHPDVYQYHAVATPTHFQLVATVLLREDV</sequence>
<evidence type="ECO:0000313" key="1">
    <source>
        <dbReference type="EnsemblMetazoa" id="GPPI015034-PA"/>
    </source>
</evidence>
<protein>
    <submittedName>
        <fullName evidence="1">Uncharacterized protein</fullName>
    </submittedName>
</protein>
<name>A0A1B0B0T7_9MUSC</name>
<dbReference type="AlphaFoldDB" id="A0A1B0B0T7"/>
<accession>A0A1B0B0T7</accession>
<reference evidence="1" key="2">
    <citation type="submission" date="2020-05" db="UniProtKB">
        <authorList>
            <consortium name="EnsemblMetazoa"/>
        </authorList>
    </citation>
    <scope>IDENTIFICATION</scope>
    <source>
        <strain evidence="1">IAEA</strain>
    </source>
</reference>
<proteinExistence type="predicted"/>
<dbReference type="VEuPathDB" id="VectorBase:GPPI015034"/>
<organism evidence="1 2">
    <name type="scientific">Glossina palpalis gambiensis</name>
    <dbReference type="NCBI Taxonomy" id="67801"/>
    <lineage>
        <taxon>Eukaryota</taxon>
        <taxon>Metazoa</taxon>
        <taxon>Ecdysozoa</taxon>
        <taxon>Arthropoda</taxon>
        <taxon>Hexapoda</taxon>
        <taxon>Insecta</taxon>
        <taxon>Pterygota</taxon>
        <taxon>Neoptera</taxon>
        <taxon>Endopterygota</taxon>
        <taxon>Diptera</taxon>
        <taxon>Brachycera</taxon>
        <taxon>Muscomorpha</taxon>
        <taxon>Hippoboscoidea</taxon>
        <taxon>Glossinidae</taxon>
        <taxon>Glossina</taxon>
    </lineage>
</organism>
<dbReference type="EMBL" id="JXJN01006814">
    <property type="status" value="NOT_ANNOTATED_CDS"/>
    <property type="molecule type" value="Genomic_DNA"/>
</dbReference>
<reference evidence="2" key="1">
    <citation type="submission" date="2015-01" db="EMBL/GenBank/DDBJ databases">
        <authorList>
            <person name="Aksoy S."/>
            <person name="Warren W."/>
            <person name="Wilson R.K."/>
        </authorList>
    </citation>
    <scope>NUCLEOTIDE SEQUENCE [LARGE SCALE GENOMIC DNA]</scope>
    <source>
        <strain evidence="2">IAEA</strain>
    </source>
</reference>
<dbReference type="Proteomes" id="UP000092460">
    <property type="component" value="Unassembled WGS sequence"/>
</dbReference>
<dbReference type="EnsemblMetazoa" id="GPPI015034-RA">
    <property type="protein sequence ID" value="GPPI015034-PA"/>
    <property type="gene ID" value="GPPI015034"/>
</dbReference>
<evidence type="ECO:0000313" key="2">
    <source>
        <dbReference type="Proteomes" id="UP000092460"/>
    </source>
</evidence>